<evidence type="ECO:0000256" key="4">
    <source>
        <dbReference type="ARBA" id="ARBA00022452"/>
    </source>
</evidence>
<sequence>MAPPAFADLGKQARDVFSKNFHFGKVKFDCKSQTQNKVEFNVSGVSDNDNGCVSANFETKYFLKDRNCLLKQKWTTQNNLISEVQFDDYFAKGSRFILNTNLEPQSGKKSFALKSSMKGDYFNANTNFDFDPLKNGAKVNSALVLGQNGWLTGARIAFSPQLGKIEQTDFSVGYLGSDFHIHTNVTDGKKYSGSVFHKVSPDLDVAINIAFESAETASNLGIGCLYRMDPDTHLKANVNNKNKIGLALIRKLNPGITVSLCAMIDGKNFNHGGHRIGMGIDICA</sequence>
<keyword evidence="7" id="KW-0406">Ion transport</keyword>
<dbReference type="GO" id="GO:0046930">
    <property type="term" value="C:pore complex"/>
    <property type="evidence" value="ECO:0007669"/>
    <property type="project" value="UniProtKB-KW"/>
</dbReference>
<evidence type="ECO:0000256" key="9">
    <source>
        <dbReference type="ARBA" id="ARBA00023128"/>
    </source>
</evidence>
<evidence type="ECO:0000256" key="6">
    <source>
        <dbReference type="ARBA" id="ARBA00022787"/>
    </source>
</evidence>
<dbReference type="OrthoDB" id="7827681at2759"/>
<keyword evidence="6" id="KW-1000">Mitochondrion outer membrane</keyword>
<accession>A0A834R386</accession>
<evidence type="ECO:0000256" key="10">
    <source>
        <dbReference type="ARBA" id="ARBA00023136"/>
    </source>
</evidence>
<evidence type="ECO:0000256" key="1">
    <source>
        <dbReference type="ARBA" id="ARBA00004294"/>
    </source>
</evidence>
<dbReference type="GO" id="GO:0005741">
    <property type="term" value="C:mitochondrial outer membrane"/>
    <property type="evidence" value="ECO:0007669"/>
    <property type="project" value="UniProtKB-SubCell"/>
</dbReference>
<name>A0A834R386_SARSC</name>
<dbReference type="InterPro" id="IPR027246">
    <property type="entry name" value="Porin_Euk/Tom40"/>
</dbReference>
<keyword evidence="9" id="KW-0496">Mitochondrion</keyword>
<proteinExistence type="inferred from homology"/>
<comment type="subcellular location">
    <subcellularLocation>
        <location evidence="1">Mitochondrion outer membrane</location>
    </subcellularLocation>
</comment>
<evidence type="ECO:0000256" key="7">
    <source>
        <dbReference type="ARBA" id="ARBA00023065"/>
    </source>
</evidence>
<organism evidence="11">
    <name type="scientific">Sarcoptes scabiei</name>
    <name type="common">Itch mite</name>
    <name type="synonym">Acarus scabiei</name>
    <dbReference type="NCBI Taxonomy" id="52283"/>
    <lineage>
        <taxon>Eukaryota</taxon>
        <taxon>Metazoa</taxon>
        <taxon>Ecdysozoa</taxon>
        <taxon>Arthropoda</taxon>
        <taxon>Chelicerata</taxon>
        <taxon>Arachnida</taxon>
        <taxon>Acari</taxon>
        <taxon>Acariformes</taxon>
        <taxon>Sarcoptiformes</taxon>
        <taxon>Astigmata</taxon>
        <taxon>Psoroptidia</taxon>
        <taxon>Sarcoptoidea</taxon>
        <taxon>Sarcoptidae</taxon>
        <taxon>Sarcoptinae</taxon>
        <taxon>Sarcoptes</taxon>
    </lineage>
</organism>
<dbReference type="GO" id="GO:0015288">
    <property type="term" value="F:porin activity"/>
    <property type="evidence" value="ECO:0007669"/>
    <property type="project" value="UniProtKB-KW"/>
</dbReference>
<evidence type="ECO:0000256" key="5">
    <source>
        <dbReference type="ARBA" id="ARBA00022692"/>
    </source>
</evidence>
<evidence type="ECO:0000256" key="2">
    <source>
        <dbReference type="ARBA" id="ARBA00007780"/>
    </source>
</evidence>
<keyword evidence="8" id="KW-0626">Porin</keyword>
<dbReference type="Pfam" id="PF01459">
    <property type="entry name" value="Porin_3"/>
    <property type="match status" value="1"/>
</dbReference>
<dbReference type="EnsemblMetazoa" id="SSS_714s_mrna">
    <property type="protein sequence ID" value="KAF7489206.1"/>
    <property type="gene ID" value="SSS_714"/>
</dbReference>
<dbReference type="CDD" id="cd07306">
    <property type="entry name" value="Porin3_VDAC"/>
    <property type="match status" value="1"/>
</dbReference>
<evidence type="ECO:0000313" key="13">
    <source>
        <dbReference type="Proteomes" id="UP000070412"/>
    </source>
</evidence>
<dbReference type="FunFam" id="2.40.160.10:FF:000012">
    <property type="entry name" value="Voltage-dependent anion-selective channel"/>
    <property type="match status" value="1"/>
</dbReference>
<dbReference type="AlphaFoldDB" id="A0A834R386"/>
<keyword evidence="5" id="KW-0812">Transmembrane</keyword>
<protein>
    <submittedName>
        <fullName evidence="11">Voltage-dependent anion-selective channel</fullName>
    </submittedName>
</protein>
<dbReference type="PANTHER" id="PTHR11743:SF70">
    <property type="entry name" value="GH26960P-RELATED"/>
    <property type="match status" value="1"/>
</dbReference>
<keyword evidence="10" id="KW-0472">Membrane</keyword>
<dbReference type="Gene3D" id="2.40.160.10">
    <property type="entry name" value="Porin"/>
    <property type="match status" value="1"/>
</dbReference>
<dbReference type="Proteomes" id="UP000070412">
    <property type="component" value="Unassembled WGS sequence"/>
</dbReference>
<evidence type="ECO:0000256" key="8">
    <source>
        <dbReference type="ARBA" id="ARBA00023114"/>
    </source>
</evidence>
<comment type="similarity">
    <text evidence="2">Belongs to the eukaryotic mitochondrial porin family.</text>
</comment>
<evidence type="ECO:0000256" key="3">
    <source>
        <dbReference type="ARBA" id="ARBA00022448"/>
    </source>
</evidence>
<gene>
    <name evidence="11" type="primary">SSS_714g</name>
    <name evidence="11" type="ORF">SSS_714</name>
</gene>
<reference evidence="13" key="1">
    <citation type="journal article" date="2020" name="PLoS Negl. Trop. Dis.">
        <title>High-quality nuclear genome for Sarcoptes scabiei-A critical resource for a neglected parasite.</title>
        <authorList>
            <person name="Korhonen P.K."/>
            <person name="Gasser R.B."/>
            <person name="Ma G."/>
            <person name="Wang T."/>
            <person name="Stroehlein A.J."/>
            <person name="Young N.D."/>
            <person name="Ang C.S."/>
            <person name="Fernando D.D."/>
            <person name="Lu H.C."/>
            <person name="Taylor S."/>
            <person name="Reynolds S.L."/>
            <person name="Mofiz E."/>
            <person name="Najaraj S.H."/>
            <person name="Gowda H."/>
            <person name="Madugundu A."/>
            <person name="Renuse S."/>
            <person name="Holt D."/>
            <person name="Pandey A."/>
            <person name="Papenfuss A.T."/>
            <person name="Fischer K."/>
        </authorList>
    </citation>
    <scope>NUCLEOTIDE SEQUENCE [LARGE SCALE GENOMIC DNA]</scope>
</reference>
<evidence type="ECO:0000313" key="11">
    <source>
        <dbReference type="EMBL" id="KAF7489206.1"/>
    </source>
</evidence>
<reference evidence="12" key="3">
    <citation type="submission" date="2022-06" db="UniProtKB">
        <authorList>
            <consortium name="EnsemblMetazoa"/>
        </authorList>
    </citation>
    <scope>IDENTIFICATION</scope>
</reference>
<dbReference type="PANTHER" id="PTHR11743">
    <property type="entry name" value="VOLTAGE-DEPENDENT ANION-SELECTIVE CHANNEL"/>
    <property type="match status" value="1"/>
</dbReference>
<reference evidence="11" key="2">
    <citation type="submission" date="2020-01" db="EMBL/GenBank/DDBJ databases">
        <authorList>
            <person name="Korhonen P.K.K."/>
            <person name="Guangxu M.G."/>
            <person name="Wang T.W."/>
            <person name="Stroehlein A.J.S."/>
            <person name="Young N.D."/>
            <person name="Ang C.-S.A."/>
            <person name="Fernando D.W.F."/>
            <person name="Lu H.L."/>
            <person name="Taylor S.T."/>
            <person name="Ehtesham M.E.M."/>
            <person name="Najaraj S.H.N."/>
            <person name="Harsha G.H.G."/>
            <person name="Madugundu A.M."/>
            <person name="Renuse S.R."/>
            <person name="Holt D.H."/>
            <person name="Pandey A.P."/>
            <person name="Papenfuss A.P."/>
            <person name="Gasser R.B.G."/>
            <person name="Fischer K.F."/>
        </authorList>
    </citation>
    <scope>NUCLEOTIDE SEQUENCE</scope>
    <source>
        <strain evidence="11">SSS_KF_BRIS2020</strain>
    </source>
</reference>
<dbReference type="EMBL" id="WVUK01000065">
    <property type="protein sequence ID" value="KAF7489206.1"/>
    <property type="molecule type" value="Genomic_DNA"/>
</dbReference>
<keyword evidence="3" id="KW-0813">Transport</keyword>
<dbReference type="InterPro" id="IPR023614">
    <property type="entry name" value="Porin_dom_sf"/>
</dbReference>
<keyword evidence="13" id="KW-1185">Reference proteome</keyword>
<dbReference type="InterPro" id="IPR001925">
    <property type="entry name" value="Porin_Euk"/>
</dbReference>
<evidence type="ECO:0000313" key="12">
    <source>
        <dbReference type="EnsemblMetazoa" id="KAF7489206.1"/>
    </source>
</evidence>
<keyword evidence="4" id="KW-1134">Transmembrane beta strand</keyword>
<dbReference type="GO" id="GO:0008308">
    <property type="term" value="F:voltage-gated monoatomic anion channel activity"/>
    <property type="evidence" value="ECO:0007669"/>
    <property type="project" value="InterPro"/>
</dbReference>
<dbReference type="PRINTS" id="PR00185">
    <property type="entry name" value="EUKARYTPORIN"/>
</dbReference>